<organism evidence="1 2">
    <name type="scientific">Cohnella endophytica</name>
    <dbReference type="NCBI Taxonomy" id="2419778"/>
    <lineage>
        <taxon>Bacteria</taxon>
        <taxon>Bacillati</taxon>
        <taxon>Bacillota</taxon>
        <taxon>Bacilli</taxon>
        <taxon>Bacillales</taxon>
        <taxon>Paenibacillaceae</taxon>
        <taxon>Cohnella</taxon>
    </lineage>
</organism>
<gene>
    <name evidence="1" type="ORF">D7Z26_00255</name>
</gene>
<dbReference type="OrthoDB" id="2622179at2"/>
<dbReference type="Proteomes" id="UP000282076">
    <property type="component" value="Unassembled WGS sequence"/>
</dbReference>
<comment type="caution">
    <text evidence="1">The sequence shown here is derived from an EMBL/GenBank/DDBJ whole genome shotgun (WGS) entry which is preliminary data.</text>
</comment>
<dbReference type="EMBL" id="RBZM01000001">
    <property type="protein sequence ID" value="RKP57984.1"/>
    <property type="molecule type" value="Genomic_DNA"/>
</dbReference>
<proteinExistence type="predicted"/>
<evidence type="ECO:0000313" key="1">
    <source>
        <dbReference type="EMBL" id="RKP57984.1"/>
    </source>
</evidence>
<name>A0A494Y6P9_9BACL</name>
<evidence type="ECO:0008006" key="3">
    <source>
        <dbReference type="Google" id="ProtNLM"/>
    </source>
</evidence>
<dbReference type="AlphaFoldDB" id="A0A494Y6P9"/>
<keyword evidence="2" id="KW-1185">Reference proteome</keyword>
<accession>A0A494Y6P9</accession>
<dbReference type="PROSITE" id="PS51257">
    <property type="entry name" value="PROKAR_LIPOPROTEIN"/>
    <property type="match status" value="1"/>
</dbReference>
<dbReference type="RefSeq" id="WP_120973658.1">
    <property type="nucleotide sequence ID" value="NZ_RBZM01000001.1"/>
</dbReference>
<reference evidence="1 2" key="1">
    <citation type="submission" date="2018-10" db="EMBL/GenBank/DDBJ databases">
        <title>Cohnella sp. M2MS4P-1, whole genome shotgun sequence.</title>
        <authorList>
            <person name="Tuo L."/>
        </authorList>
    </citation>
    <scope>NUCLEOTIDE SEQUENCE [LARGE SCALE GENOMIC DNA]</scope>
    <source>
        <strain evidence="1 2">M2MS4P-1</strain>
    </source>
</reference>
<sequence length="147" mass="16978">MKYTKIIILMFLIFTLLGCTEKSKEFPKENDFTISSSVSNMSPKVGEEITINTKLINKTEQNFDVQRGPKLILVQYRKIEDPVDLIIEGPGYQDTIWANNEYANIETIKIEEPGKYKINITASFSIKMKNEYKNYRINSEKLIVEVG</sequence>
<protein>
    <recommendedName>
        <fullName evidence="3">Intracellular proteinase inhibitor BsuPI domain-containing protein</fullName>
    </recommendedName>
</protein>
<evidence type="ECO:0000313" key="2">
    <source>
        <dbReference type="Proteomes" id="UP000282076"/>
    </source>
</evidence>